<dbReference type="InterPro" id="IPR036249">
    <property type="entry name" value="Thioredoxin-like_sf"/>
</dbReference>
<name>A0ABR6XT21_9BURK</name>
<accession>A0ABR6XT21</accession>
<dbReference type="RefSeq" id="WP_186891103.1">
    <property type="nucleotide sequence ID" value="NZ_JACOFU010000004.1"/>
</dbReference>
<keyword evidence="4" id="KW-1185">Reference proteome</keyword>
<keyword evidence="1" id="KW-0812">Transmembrane</keyword>
<evidence type="ECO:0000256" key="1">
    <source>
        <dbReference type="SAM" id="Phobius"/>
    </source>
</evidence>
<evidence type="ECO:0000259" key="2">
    <source>
        <dbReference type="Pfam" id="PF00462"/>
    </source>
</evidence>
<dbReference type="PROSITE" id="PS51354">
    <property type="entry name" value="GLUTAREDOXIN_2"/>
    <property type="match status" value="1"/>
</dbReference>
<feature type="domain" description="Glutaredoxin" evidence="2">
    <location>
        <begin position="54"/>
        <end position="110"/>
    </location>
</feature>
<proteinExistence type="predicted"/>
<dbReference type="Gene3D" id="3.40.30.10">
    <property type="entry name" value="Glutaredoxin"/>
    <property type="match status" value="1"/>
</dbReference>
<feature type="transmembrane region" description="Helical" evidence="1">
    <location>
        <begin position="6"/>
        <end position="28"/>
    </location>
</feature>
<dbReference type="PANTHER" id="PTHR34386">
    <property type="entry name" value="GLUTAREDOXIN"/>
    <property type="match status" value="1"/>
</dbReference>
<dbReference type="EMBL" id="JACOFU010000004">
    <property type="protein sequence ID" value="MBC3832057.1"/>
    <property type="molecule type" value="Genomic_DNA"/>
</dbReference>
<dbReference type="Proteomes" id="UP000643610">
    <property type="component" value="Unassembled WGS sequence"/>
</dbReference>
<dbReference type="PANTHER" id="PTHR34386:SF1">
    <property type="entry name" value="GLUTAREDOXIN-LIKE PROTEIN NRDH"/>
    <property type="match status" value="1"/>
</dbReference>
<evidence type="ECO:0000313" key="3">
    <source>
        <dbReference type="EMBL" id="MBC3832057.1"/>
    </source>
</evidence>
<dbReference type="InterPro" id="IPR051548">
    <property type="entry name" value="Grx-like_ET"/>
</dbReference>
<sequence>MKLPHYLKQSLFFIVTIFFGFSIGYAVINLKELTKKSYVEGNYSEFYAGTKSQIILYGTATCPYCKEARNYFHNKKIAIVDYDVDMHKKGEKDFQKLGGEIVPLILIGNRKISGFDPDAIDDALKALK</sequence>
<keyword evidence="1" id="KW-1133">Transmembrane helix</keyword>
<evidence type="ECO:0000313" key="4">
    <source>
        <dbReference type="Proteomes" id="UP000643610"/>
    </source>
</evidence>
<dbReference type="CDD" id="cd02976">
    <property type="entry name" value="NrdH"/>
    <property type="match status" value="1"/>
</dbReference>
<comment type="caution">
    <text evidence="3">The sequence shown here is derived from an EMBL/GenBank/DDBJ whole genome shotgun (WGS) entry which is preliminary data.</text>
</comment>
<protein>
    <submittedName>
        <fullName evidence="3">Glutaredoxin family protein</fullName>
    </submittedName>
</protein>
<reference evidence="3 4" key="1">
    <citation type="submission" date="2020-08" db="EMBL/GenBank/DDBJ databases">
        <title>Novel species isolated from subtropical streams in China.</title>
        <authorList>
            <person name="Lu H."/>
        </authorList>
    </citation>
    <scope>NUCLEOTIDE SEQUENCE [LARGE SCALE GENOMIC DNA]</scope>
    <source>
        <strain evidence="3 4">KCTC 52442</strain>
    </source>
</reference>
<dbReference type="InterPro" id="IPR002109">
    <property type="entry name" value="Glutaredoxin"/>
</dbReference>
<dbReference type="Pfam" id="PF00462">
    <property type="entry name" value="Glutaredoxin"/>
    <property type="match status" value="1"/>
</dbReference>
<gene>
    <name evidence="3" type="ORF">H8K33_11095</name>
</gene>
<dbReference type="SUPFAM" id="SSF52833">
    <property type="entry name" value="Thioredoxin-like"/>
    <property type="match status" value="1"/>
</dbReference>
<organism evidence="3 4">
    <name type="scientific">Undibacterium amnicola</name>
    <dbReference type="NCBI Taxonomy" id="1834038"/>
    <lineage>
        <taxon>Bacteria</taxon>
        <taxon>Pseudomonadati</taxon>
        <taxon>Pseudomonadota</taxon>
        <taxon>Betaproteobacteria</taxon>
        <taxon>Burkholderiales</taxon>
        <taxon>Oxalobacteraceae</taxon>
        <taxon>Undibacterium</taxon>
    </lineage>
</organism>
<keyword evidence="1" id="KW-0472">Membrane</keyword>